<dbReference type="Proteomes" id="UP000008672">
    <property type="component" value="Unassembled WGS sequence"/>
</dbReference>
<dbReference type="CDD" id="cd11290">
    <property type="entry name" value="gelsolin_S1_like"/>
    <property type="match status" value="1"/>
</dbReference>
<sequence>MYECVCLGEDVFDTSANQPGLHIWRIEKMKPVPVPAESWGTFYTGDSYLVLHNVLDGQSDLHMWLGDKSTRDECGSCAVYATKLDKHLGSRPIQQRQTQGNESEDFMNLFPQGVKYKEGGVDSGFHKVGEKSTAALIRKLYHIKGKKSIRAREVELSWSSVNKGDCFVLDAGEVLFVWCGSNSNMFERSKAMEVANAIRDMERKGKAAVKKVNDGEELVEMLQILGAKPSLPEESPEDDKEADRSHGKEVVLYKISDATGSMKRTKISSDNPFGRELLVTDDCFILDCGQCGKIFIWKGRKANEDEKRAALQVAEGFITEMNYPPKTQVEILLEGKETVMFKQFFKSWN</sequence>
<evidence type="ECO:0000313" key="4">
    <source>
        <dbReference type="Proteomes" id="UP000008672"/>
    </source>
</evidence>
<feature type="domain" description="Gelsolin-like" evidence="2">
    <location>
        <begin position="30"/>
        <end position="107"/>
    </location>
</feature>
<dbReference type="PANTHER" id="PTHR11977">
    <property type="entry name" value="VILLIN"/>
    <property type="match status" value="1"/>
</dbReference>
<dbReference type="GeneTree" id="ENSGT00940000159305"/>
<dbReference type="GO" id="GO:0015629">
    <property type="term" value="C:actin cytoskeleton"/>
    <property type="evidence" value="ECO:0007669"/>
    <property type="project" value="TreeGrafter"/>
</dbReference>
<dbReference type="InParanoid" id="H3A1K0"/>
<dbReference type="GO" id="GO:0051016">
    <property type="term" value="P:barbed-end actin filament capping"/>
    <property type="evidence" value="ECO:0007669"/>
    <property type="project" value="TreeGrafter"/>
</dbReference>
<dbReference type="PANTHER" id="PTHR11977:SF127">
    <property type="entry name" value="MACROPHAGE-CAPPING PROTEIN"/>
    <property type="match status" value="1"/>
</dbReference>
<dbReference type="GO" id="GO:0005546">
    <property type="term" value="F:phosphatidylinositol-4,5-bisphosphate binding"/>
    <property type="evidence" value="ECO:0007669"/>
    <property type="project" value="TreeGrafter"/>
</dbReference>
<dbReference type="EMBL" id="AFYH01217034">
    <property type="status" value="NOT_ANNOTATED_CDS"/>
    <property type="molecule type" value="Genomic_DNA"/>
</dbReference>
<name>H3A1K0_LATCH</name>
<dbReference type="Gene3D" id="3.40.20.10">
    <property type="entry name" value="Severin"/>
    <property type="match status" value="3"/>
</dbReference>
<dbReference type="GO" id="GO:0001726">
    <property type="term" value="C:ruffle"/>
    <property type="evidence" value="ECO:0007669"/>
    <property type="project" value="UniProtKB-SubCell"/>
</dbReference>
<feature type="domain" description="Gelsolin-like" evidence="2">
    <location>
        <begin position="276"/>
        <end position="341"/>
    </location>
</feature>
<dbReference type="STRING" id="7897.ENSLACP00000003521"/>
<reference evidence="4" key="1">
    <citation type="submission" date="2011-08" db="EMBL/GenBank/DDBJ databases">
        <title>The draft genome of Latimeria chalumnae.</title>
        <authorList>
            <person name="Di Palma F."/>
            <person name="Alfoldi J."/>
            <person name="Johnson J."/>
            <person name="Berlin A."/>
            <person name="Gnerre S."/>
            <person name="Jaffe D."/>
            <person name="MacCallum I."/>
            <person name="Young S."/>
            <person name="Walker B.J."/>
            <person name="Lander E."/>
            <person name="Lindblad-Toh K."/>
        </authorList>
    </citation>
    <scope>NUCLEOTIDE SEQUENCE [LARGE SCALE GENOMIC DNA]</scope>
    <source>
        <strain evidence="4">Wild caught</strain>
    </source>
</reference>
<dbReference type="SMART" id="SM00262">
    <property type="entry name" value="GEL"/>
    <property type="match status" value="3"/>
</dbReference>
<keyword evidence="4" id="KW-1185">Reference proteome</keyword>
<dbReference type="GO" id="GO:0030031">
    <property type="term" value="P:cell projection assembly"/>
    <property type="evidence" value="ECO:0007669"/>
    <property type="project" value="TreeGrafter"/>
</dbReference>
<dbReference type="AlphaFoldDB" id="H3A1K0"/>
<dbReference type="GO" id="GO:0030027">
    <property type="term" value="C:lamellipodium"/>
    <property type="evidence" value="ECO:0007669"/>
    <property type="project" value="UniProtKB-SubCell"/>
</dbReference>
<evidence type="ECO:0000259" key="2">
    <source>
        <dbReference type="Pfam" id="PF00626"/>
    </source>
</evidence>
<dbReference type="GO" id="GO:0005634">
    <property type="term" value="C:nucleus"/>
    <property type="evidence" value="ECO:0007669"/>
    <property type="project" value="UniProtKB-SubCell"/>
</dbReference>
<dbReference type="CDD" id="cd11289">
    <property type="entry name" value="gelsolin_S2_like"/>
    <property type="match status" value="1"/>
</dbReference>
<dbReference type="Bgee" id="ENSLACG00000003140">
    <property type="expression patterns" value="Expressed in pelvic fin and 6 other cell types or tissues"/>
</dbReference>
<feature type="domain" description="Gelsolin-like" evidence="2">
    <location>
        <begin position="148"/>
        <end position="218"/>
    </location>
</feature>
<dbReference type="InterPro" id="IPR007122">
    <property type="entry name" value="Villin/Gelsolin"/>
</dbReference>
<gene>
    <name evidence="3" type="primary">CAPG</name>
</gene>
<dbReference type="CDD" id="cd11292">
    <property type="entry name" value="gelsolin_S3_like"/>
    <property type="match status" value="1"/>
</dbReference>
<dbReference type="EMBL" id="AFYH01217033">
    <property type="status" value="NOT_ANNOTATED_CDS"/>
    <property type="molecule type" value="Genomic_DNA"/>
</dbReference>
<dbReference type="eggNOG" id="KOG0443">
    <property type="taxonomic scope" value="Eukaryota"/>
</dbReference>
<dbReference type="InterPro" id="IPR007123">
    <property type="entry name" value="Gelsolin-like_dom"/>
</dbReference>
<dbReference type="FunCoup" id="H3A1K0">
    <property type="interactions" value="262"/>
</dbReference>
<dbReference type="GO" id="GO:0008154">
    <property type="term" value="P:actin polymerization or depolymerization"/>
    <property type="evidence" value="ECO:0007669"/>
    <property type="project" value="TreeGrafter"/>
</dbReference>
<dbReference type="Ensembl" id="ENSLACT00000003552.1">
    <property type="protein sequence ID" value="ENSLACP00000003521.1"/>
    <property type="gene ID" value="ENSLACG00000003140.2"/>
</dbReference>
<dbReference type="GO" id="GO:0042470">
    <property type="term" value="C:melanosome"/>
    <property type="evidence" value="ECO:0007669"/>
    <property type="project" value="UniProtKB-SubCell"/>
</dbReference>
<evidence type="ECO:0000313" key="3">
    <source>
        <dbReference type="Ensembl" id="ENSLACP00000003521.1"/>
    </source>
</evidence>
<dbReference type="EMBL" id="AFYH01217035">
    <property type="status" value="NOT_ANNOTATED_CDS"/>
    <property type="molecule type" value="Genomic_DNA"/>
</dbReference>
<keyword evidence="1" id="KW-0009">Actin-binding</keyword>
<dbReference type="GO" id="GO:0051014">
    <property type="term" value="P:actin filament severing"/>
    <property type="evidence" value="ECO:0007669"/>
    <property type="project" value="TreeGrafter"/>
</dbReference>
<accession>H3A1K0</accession>
<organism evidence="3 4">
    <name type="scientific">Latimeria chalumnae</name>
    <name type="common">Coelacanth</name>
    <dbReference type="NCBI Taxonomy" id="7897"/>
    <lineage>
        <taxon>Eukaryota</taxon>
        <taxon>Metazoa</taxon>
        <taxon>Chordata</taxon>
        <taxon>Craniata</taxon>
        <taxon>Vertebrata</taxon>
        <taxon>Euteleostomi</taxon>
        <taxon>Coelacanthiformes</taxon>
        <taxon>Coelacanthidae</taxon>
        <taxon>Latimeria</taxon>
    </lineage>
</organism>
<dbReference type="SUPFAM" id="SSF55753">
    <property type="entry name" value="Actin depolymerizing proteins"/>
    <property type="match status" value="3"/>
</dbReference>
<dbReference type="EMBL" id="AFYH01217032">
    <property type="status" value="NOT_ANNOTATED_CDS"/>
    <property type="molecule type" value="Genomic_DNA"/>
</dbReference>
<dbReference type="InterPro" id="IPR029006">
    <property type="entry name" value="ADF-H/Gelsolin-like_dom_sf"/>
</dbReference>
<dbReference type="Pfam" id="PF00626">
    <property type="entry name" value="Gelsolin"/>
    <property type="match status" value="3"/>
</dbReference>
<dbReference type="PRINTS" id="PR00597">
    <property type="entry name" value="GELSOLIN"/>
</dbReference>
<evidence type="ECO:0000256" key="1">
    <source>
        <dbReference type="ARBA" id="ARBA00023203"/>
    </source>
</evidence>
<dbReference type="OMA" id="HDMTLAK"/>
<proteinExistence type="predicted"/>
<reference evidence="3" key="2">
    <citation type="submission" date="2025-08" db="UniProtKB">
        <authorList>
            <consortium name="Ensembl"/>
        </authorList>
    </citation>
    <scope>IDENTIFICATION</scope>
</reference>
<reference evidence="3" key="3">
    <citation type="submission" date="2025-09" db="UniProtKB">
        <authorList>
            <consortium name="Ensembl"/>
        </authorList>
    </citation>
    <scope>IDENTIFICATION</scope>
</reference>
<dbReference type="GO" id="GO:0051015">
    <property type="term" value="F:actin filament binding"/>
    <property type="evidence" value="ECO:0007669"/>
    <property type="project" value="InterPro"/>
</dbReference>
<protein>
    <submittedName>
        <fullName evidence="3">Capping actin protein, gelsolin like</fullName>
    </submittedName>
</protein>
<dbReference type="GO" id="GO:0007417">
    <property type="term" value="P:central nervous system development"/>
    <property type="evidence" value="ECO:0007669"/>
    <property type="project" value="TreeGrafter"/>
</dbReference>